<dbReference type="Proteomes" id="UP001605036">
    <property type="component" value="Unassembled WGS sequence"/>
</dbReference>
<dbReference type="InterPro" id="IPR042185">
    <property type="entry name" value="Serpin_sf_2"/>
</dbReference>
<dbReference type="InterPro" id="IPR023796">
    <property type="entry name" value="Serpin_dom"/>
</dbReference>
<dbReference type="InterPro" id="IPR036186">
    <property type="entry name" value="Serpin_sf"/>
</dbReference>
<dbReference type="PANTHER" id="PTHR11461">
    <property type="entry name" value="SERINE PROTEASE INHIBITOR, SERPIN"/>
    <property type="match status" value="1"/>
</dbReference>
<sequence length="400" mass="43892">MDESGTIEQQTGFALDFYKVVAGKNENAIDAGNSLLSPISITTAVAMAGAGAKGKTLEEIRAVLKLPEGEAMHQFTSQLKSAILKDGADVGGPSLHFANGLWVEKTLTLKPSFQELVKGKYGAEASLANFGNKAEEERTNINKWVSDATKGKIENLLPPSSLNDKTAMVLANALYFKGTWKKPFKPEETKDHDFHLLDGKTVSVPYMTSKNKQVVRNFNTHKVLKLPYVQSSQGAGADNRSFSMFFILPNEKDGIAQLEKDLDTEMLTKHLNWTSREVKVGEFRLPKFKFSAGFKASEALQALGLKAPFSQGADFSNMVEGPNAELLYLSEVFHKCFIEVNEEGTEAAAATGAVMMLRSLPMPETPIDFVADHPFLFVLREDKTGLILFFGRITNPSLSQ</sequence>
<dbReference type="InterPro" id="IPR023795">
    <property type="entry name" value="Serpin_CS"/>
</dbReference>
<dbReference type="SUPFAM" id="SSF56574">
    <property type="entry name" value="Serpins"/>
    <property type="match status" value="1"/>
</dbReference>
<comment type="similarity">
    <text evidence="1 2">Belongs to the serpin family.</text>
</comment>
<evidence type="ECO:0000256" key="1">
    <source>
        <dbReference type="ARBA" id="ARBA00009500"/>
    </source>
</evidence>
<dbReference type="InterPro" id="IPR000215">
    <property type="entry name" value="Serpin_fam"/>
</dbReference>
<dbReference type="PROSITE" id="PS00284">
    <property type="entry name" value="SERPIN"/>
    <property type="match status" value="1"/>
</dbReference>
<dbReference type="SMART" id="SM00093">
    <property type="entry name" value="SERPIN"/>
    <property type="match status" value="1"/>
</dbReference>
<dbReference type="Pfam" id="PF00079">
    <property type="entry name" value="Serpin"/>
    <property type="match status" value="1"/>
</dbReference>
<protein>
    <recommendedName>
        <fullName evidence="3">Serpin domain-containing protein</fullName>
    </recommendedName>
</protein>
<dbReference type="Gene3D" id="3.30.497.10">
    <property type="entry name" value="Antithrombin, subunit I, domain 2"/>
    <property type="match status" value="1"/>
</dbReference>
<dbReference type="Gene3D" id="2.30.39.10">
    <property type="entry name" value="Alpha-1-antitrypsin, domain 1"/>
    <property type="match status" value="1"/>
</dbReference>
<dbReference type="InterPro" id="IPR042178">
    <property type="entry name" value="Serpin_sf_1"/>
</dbReference>
<keyword evidence="5" id="KW-1185">Reference proteome</keyword>
<dbReference type="AlphaFoldDB" id="A0ABD1YK97"/>
<dbReference type="EMBL" id="JBHFFA010000004">
    <property type="protein sequence ID" value="KAL2630039.1"/>
    <property type="molecule type" value="Genomic_DNA"/>
</dbReference>
<evidence type="ECO:0000256" key="2">
    <source>
        <dbReference type="RuleBase" id="RU000411"/>
    </source>
</evidence>
<name>A0ABD1YK97_9MARC</name>
<feature type="domain" description="Serpin" evidence="3">
    <location>
        <begin position="15"/>
        <end position="396"/>
    </location>
</feature>
<organism evidence="4 5">
    <name type="scientific">Riccia fluitans</name>
    <dbReference type="NCBI Taxonomy" id="41844"/>
    <lineage>
        <taxon>Eukaryota</taxon>
        <taxon>Viridiplantae</taxon>
        <taxon>Streptophyta</taxon>
        <taxon>Embryophyta</taxon>
        <taxon>Marchantiophyta</taxon>
        <taxon>Marchantiopsida</taxon>
        <taxon>Marchantiidae</taxon>
        <taxon>Marchantiales</taxon>
        <taxon>Ricciaceae</taxon>
        <taxon>Riccia</taxon>
    </lineage>
</organism>
<gene>
    <name evidence="4" type="ORF">R1flu_014725</name>
</gene>
<reference evidence="4 5" key="1">
    <citation type="submission" date="2024-09" db="EMBL/GenBank/DDBJ databases">
        <title>Chromosome-scale assembly of Riccia fluitans.</title>
        <authorList>
            <person name="Paukszto L."/>
            <person name="Sawicki J."/>
            <person name="Karawczyk K."/>
            <person name="Piernik-Szablinska J."/>
            <person name="Szczecinska M."/>
            <person name="Mazdziarz M."/>
        </authorList>
    </citation>
    <scope>NUCLEOTIDE SEQUENCE [LARGE SCALE GENOMIC DNA]</scope>
    <source>
        <strain evidence="4">Rf_01</strain>
        <tissue evidence="4">Aerial parts of the thallus</tissue>
    </source>
</reference>
<evidence type="ECO:0000259" key="3">
    <source>
        <dbReference type="SMART" id="SM00093"/>
    </source>
</evidence>
<evidence type="ECO:0000313" key="4">
    <source>
        <dbReference type="EMBL" id="KAL2630039.1"/>
    </source>
</evidence>
<accession>A0ABD1YK97</accession>
<comment type="caution">
    <text evidence="4">The sequence shown here is derived from an EMBL/GenBank/DDBJ whole genome shotgun (WGS) entry which is preliminary data.</text>
</comment>
<dbReference type="CDD" id="cd02043">
    <property type="entry name" value="serpinP_plants"/>
    <property type="match status" value="1"/>
</dbReference>
<evidence type="ECO:0000313" key="5">
    <source>
        <dbReference type="Proteomes" id="UP001605036"/>
    </source>
</evidence>
<dbReference type="PANTHER" id="PTHR11461:SF211">
    <property type="entry name" value="GH10112P-RELATED"/>
    <property type="match status" value="1"/>
</dbReference>
<proteinExistence type="inferred from homology"/>